<evidence type="ECO:0000259" key="4">
    <source>
        <dbReference type="PROSITE" id="PS01124"/>
    </source>
</evidence>
<name>A0ABV6A443_9PSEU</name>
<evidence type="ECO:0000256" key="2">
    <source>
        <dbReference type="ARBA" id="ARBA00023125"/>
    </source>
</evidence>
<sequence>MSGSDYREWAPRPELAGHVRCLWGSRVVGGPHRQRVIPDGCVDLLWSADGLSVVGPDTEWRDVGAEEGSRMVGVRLRPGAARLLLGDVAPHELRDTTTDLRRLWGSSAADRLVEAAGAGAVGGALEGALAARLPAFGGLDPVVDALVTRLDAGVGSLSELDFGITDRQLRRRVIAAVGYGPKALHRVLRLQRALRIGPRSGLADLAVIAGFADQAHLSREVRSLTGRTPSAYLPLQNRNASVA</sequence>
<evidence type="ECO:0000313" key="6">
    <source>
        <dbReference type="Proteomes" id="UP001589693"/>
    </source>
</evidence>
<dbReference type="InterPro" id="IPR046532">
    <property type="entry name" value="DUF6597"/>
</dbReference>
<keyword evidence="6" id="KW-1185">Reference proteome</keyword>
<reference evidence="5 6" key="1">
    <citation type="submission" date="2024-09" db="EMBL/GenBank/DDBJ databases">
        <authorList>
            <person name="Sun Q."/>
            <person name="Mori K."/>
        </authorList>
    </citation>
    <scope>NUCLEOTIDE SEQUENCE [LARGE SCALE GENOMIC DNA]</scope>
    <source>
        <strain evidence="5 6">TBRC 7907</strain>
    </source>
</reference>
<dbReference type="Pfam" id="PF20240">
    <property type="entry name" value="DUF6597"/>
    <property type="match status" value="1"/>
</dbReference>
<dbReference type="Proteomes" id="UP001589693">
    <property type="component" value="Unassembled WGS sequence"/>
</dbReference>
<feature type="domain" description="HTH araC/xylS-type" evidence="4">
    <location>
        <begin position="162"/>
        <end position="235"/>
    </location>
</feature>
<organism evidence="5 6">
    <name type="scientific">Allokutzneria oryzae</name>
    <dbReference type="NCBI Taxonomy" id="1378989"/>
    <lineage>
        <taxon>Bacteria</taxon>
        <taxon>Bacillati</taxon>
        <taxon>Actinomycetota</taxon>
        <taxon>Actinomycetes</taxon>
        <taxon>Pseudonocardiales</taxon>
        <taxon>Pseudonocardiaceae</taxon>
        <taxon>Allokutzneria</taxon>
    </lineage>
</organism>
<dbReference type="PANTHER" id="PTHR46796:SF15">
    <property type="entry name" value="BLL1074 PROTEIN"/>
    <property type="match status" value="1"/>
</dbReference>
<dbReference type="RefSeq" id="WP_377858917.1">
    <property type="nucleotide sequence ID" value="NZ_JBHLZU010000026.1"/>
</dbReference>
<dbReference type="InterPro" id="IPR018062">
    <property type="entry name" value="HTH_AraC-typ_CS"/>
</dbReference>
<evidence type="ECO:0000313" key="5">
    <source>
        <dbReference type="EMBL" id="MFB9907910.1"/>
    </source>
</evidence>
<keyword evidence="2" id="KW-0238">DNA-binding</keyword>
<gene>
    <name evidence="5" type="ORF">ACFFQA_28585</name>
</gene>
<keyword evidence="1" id="KW-0805">Transcription regulation</keyword>
<accession>A0ABV6A443</accession>
<dbReference type="Gene3D" id="1.10.10.60">
    <property type="entry name" value="Homeodomain-like"/>
    <property type="match status" value="1"/>
</dbReference>
<dbReference type="SMART" id="SM00342">
    <property type="entry name" value="HTH_ARAC"/>
    <property type="match status" value="1"/>
</dbReference>
<dbReference type="EMBL" id="JBHLZU010000026">
    <property type="protein sequence ID" value="MFB9907910.1"/>
    <property type="molecule type" value="Genomic_DNA"/>
</dbReference>
<dbReference type="PROSITE" id="PS00041">
    <property type="entry name" value="HTH_ARAC_FAMILY_1"/>
    <property type="match status" value="1"/>
</dbReference>
<dbReference type="PROSITE" id="PS01124">
    <property type="entry name" value="HTH_ARAC_FAMILY_2"/>
    <property type="match status" value="1"/>
</dbReference>
<dbReference type="PANTHER" id="PTHR46796">
    <property type="entry name" value="HTH-TYPE TRANSCRIPTIONAL ACTIVATOR RHAS-RELATED"/>
    <property type="match status" value="1"/>
</dbReference>
<proteinExistence type="predicted"/>
<protein>
    <submittedName>
        <fullName evidence="5">DUF6597 domain-containing transcriptional factor</fullName>
    </submittedName>
</protein>
<dbReference type="InterPro" id="IPR050204">
    <property type="entry name" value="AraC_XylS_family_regulators"/>
</dbReference>
<dbReference type="InterPro" id="IPR018060">
    <property type="entry name" value="HTH_AraC"/>
</dbReference>
<evidence type="ECO:0000256" key="3">
    <source>
        <dbReference type="ARBA" id="ARBA00023163"/>
    </source>
</evidence>
<evidence type="ECO:0000256" key="1">
    <source>
        <dbReference type="ARBA" id="ARBA00023015"/>
    </source>
</evidence>
<comment type="caution">
    <text evidence="5">The sequence shown here is derived from an EMBL/GenBank/DDBJ whole genome shotgun (WGS) entry which is preliminary data.</text>
</comment>
<dbReference type="Pfam" id="PF12833">
    <property type="entry name" value="HTH_18"/>
    <property type="match status" value="1"/>
</dbReference>
<keyword evidence="3" id="KW-0804">Transcription</keyword>